<dbReference type="InterPro" id="IPR019267">
    <property type="entry name" value="CRISPR-assoc_Cas6_C"/>
</dbReference>
<reference evidence="3" key="1">
    <citation type="journal article" date="2015" name="MBio">
        <title>Genome-Resolved Metagenomic Analysis Reveals Roles for Candidate Phyla and Other Microbial Community Members in Biogeochemical Transformations in Oil Reservoirs.</title>
        <authorList>
            <person name="Hu P."/>
            <person name="Tom L."/>
            <person name="Singh A."/>
            <person name="Thomas B.C."/>
            <person name="Baker B.J."/>
            <person name="Piceno Y.M."/>
            <person name="Andersen G.L."/>
            <person name="Banfield J.F."/>
        </authorList>
    </citation>
    <scope>NUCLEOTIDE SEQUENCE [LARGE SCALE GENOMIC DNA]</scope>
</reference>
<dbReference type="CDD" id="cd21141">
    <property type="entry name" value="Cas6_III-like"/>
    <property type="match status" value="1"/>
</dbReference>
<evidence type="ECO:0000313" key="3">
    <source>
        <dbReference type="Proteomes" id="UP000053961"/>
    </source>
</evidence>
<evidence type="ECO:0000259" key="1">
    <source>
        <dbReference type="Pfam" id="PF10040"/>
    </source>
</evidence>
<feature type="domain" description="CRISPR-associated protein Cas6 C-terminal" evidence="1">
    <location>
        <begin position="145"/>
        <end position="275"/>
    </location>
</feature>
<dbReference type="AlphaFoldDB" id="A0A117MBR3"/>
<dbReference type="Pfam" id="PF10040">
    <property type="entry name" value="CRISPR_Cas6"/>
    <property type="match status" value="1"/>
</dbReference>
<dbReference type="Gene3D" id="3.30.70.1900">
    <property type="match status" value="1"/>
</dbReference>
<evidence type="ECO:0000313" key="2">
    <source>
        <dbReference type="EMBL" id="KUK95379.1"/>
    </source>
</evidence>
<sequence length="284" mass="31677">MPQKISFVARPKAEFEIPSSEGYQLYSSILEVMREGDEAISEHAHDSPQSSIAVSPLWGRFGKCPRPHHKLVLPGERYELNLGTTDPKEAEIFRSIISPLIFKEKDIRLHQGDLVIDEVKSSSISFQELVDSAKDGKSQEIEFWFRSPACIQYKNSTVSEMFPHREAVFSSLVSKWNAVVPEGLRMGIERDEIARHVVERPDPHTYRTHSVVVNTVFDSAKGHPRPIFKQGFSGRCGYSFARGAPEDVKNAVLILSRFAEYSGVGSAVSRGCGAVEVGVSEVRT</sequence>
<organism evidence="2 3">
    <name type="scientific">Methanothrix harundinacea</name>
    <dbReference type="NCBI Taxonomy" id="301375"/>
    <lineage>
        <taxon>Archaea</taxon>
        <taxon>Methanobacteriati</taxon>
        <taxon>Methanobacteriota</taxon>
        <taxon>Stenosarchaea group</taxon>
        <taxon>Methanomicrobia</taxon>
        <taxon>Methanotrichales</taxon>
        <taxon>Methanotrichaceae</taxon>
        <taxon>Methanothrix</taxon>
    </lineage>
</organism>
<dbReference type="Proteomes" id="UP000053961">
    <property type="component" value="Unassembled WGS sequence"/>
</dbReference>
<protein>
    <submittedName>
        <fullName evidence="2">CRISPR-associated protein, Cas6 family</fullName>
    </submittedName>
</protein>
<dbReference type="EMBL" id="LGHB01000035">
    <property type="protein sequence ID" value="KUK95379.1"/>
    <property type="molecule type" value="Genomic_DNA"/>
</dbReference>
<dbReference type="PATRIC" id="fig|301375.6.peg.1273"/>
<comment type="caution">
    <text evidence="2">The sequence shown here is derived from an EMBL/GenBank/DDBJ whole genome shotgun (WGS) entry which is preliminary data.</text>
</comment>
<accession>A0A117MBR3</accession>
<dbReference type="InterPro" id="IPR045747">
    <property type="entry name" value="CRISPR-assoc_prot_Cas6_N_sf"/>
</dbReference>
<dbReference type="Gene3D" id="3.30.70.1890">
    <property type="match status" value="1"/>
</dbReference>
<name>A0A117MBR3_9EURY</name>
<proteinExistence type="predicted"/>
<gene>
    <name evidence="2" type="ORF">XE07_1838</name>
</gene>